<evidence type="ECO:0000256" key="5">
    <source>
        <dbReference type="ARBA" id="ARBA00023277"/>
    </source>
</evidence>
<dbReference type="SFLD" id="SFLDG01129">
    <property type="entry name" value="C1.5:_HAD__Beta-PGM__Phosphata"/>
    <property type="match status" value="1"/>
</dbReference>
<dbReference type="InterPro" id="IPR023198">
    <property type="entry name" value="PGP-like_dom2"/>
</dbReference>
<keyword evidence="4" id="KW-0460">Magnesium</keyword>
<accession>A0ABS7KWX8</accession>
<comment type="similarity">
    <text evidence="2">Belongs to the HAD-like hydrolase superfamily. CbbY/CbbZ/Gph/YieH family.</text>
</comment>
<dbReference type="InterPro" id="IPR023214">
    <property type="entry name" value="HAD_sf"/>
</dbReference>
<protein>
    <submittedName>
        <fullName evidence="6">HAD family phosphatase</fullName>
    </submittedName>
</protein>
<comment type="caution">
    <text evidence="6">The sequence shown here is derived from an EMBL/GenBank/DDBJ whole genome shotgun (WGS) entry which is preliminary data.</text>
</comment>
<keyword evidence="3" id="KW-0479">Metal-binding</keyword>
<dbReference type="PANTHER" id="PTHR46193:SF18">
    <property type="entry name" value="HEXITOL PHOSPHATASE B"/>
    <property type="match status" value="1"/>
</dbReference>
<organism evidence="6 7">
    <name type="scientific">Clostridium sardiniense</name>
    <name type="common">Clostridium absonum</name>
    <dbReference type="NCBI Taxonomy" id="29369"/>
    <lineage>
        <taxon>Bacteria</taxon>
        <taxon>Bacillati</taxon>
        <taxon>Bacillota</taxon>
        <taxon>Clostridia</taxon>
        <taxon>Eubacteriales</taxon>
        <taxon>Clostridiaceae</taxon>
        <taxon>Clostridium</taxon>
    </lineage>
</organism>
<dbReference type="Gene3D" id="3.40.50.1000">
    <property type="entry name" value="HAD superfamily/HAD-like"/>
    <property type="match status" value="1"/>
</dbReference>
<sequence length="225" mass="25871">MGYKGIIFDFNGTLFWDSEKHELAWKRFSKDLRGHELSDEEIRLNVHGRTNKVILEYILEKTFTDNSFETLSKEKEKVYRDMCLDDIASFKLAPGATKLFDYLKEKHIPFTIATASGKENVLFFIEKFNLDKWFDTDKIIFDDGTILGKPEPDMYIKASKALNLDPKDCIVFEDAISGVEAARRANIGKIIVIAPTEKEDLFKNLSSVSGTIVDFNFNKEFLELD</sequence>
<evidence type="ECO:0000313" key="7">
    <source>
        <dbReference type="Proteomes" id="UP001299068"/>
    </source>
</evidence>
<keyword evidence="7" id="KW-1185">Reference proteome</keyword>
<proteinExistence type="inferred from homology"/>
<evidence type="ECO:0000256" key="3">
    <source>
        <dbReference type="ARBA" id="ARBA00022723"/>
    </source>
</evidence>
<dbReference type="NCBIfam" id="TIGR01509">
    <property type="entry name" value="HAD-SF-IA-v3"/>
    <property type="match status" value="1"/>
</dbReference>
<dbReference type="InterPro" id="IPR051600">
    <property type="entry name" value="Beta-PGM-like"/>
</dbReference>
<dbReference type="RefSeq" id="WP_221860092.1">
    <property type="nucleotide sequence ID" value="NZ_JAIKTU010000004.1"/>
</dbReference>
<evidence type="ECO:0000256" key="2">
    <source>
        <dbReference type="ARBA" id="ARBA00006171"/>
    </source>
</evidence>
<dbReference type="SUPFAM" id="SSF56784">
    <property type="entry name" value="HAD-like"/>
    <property type="match status" value="1"/>
</dbReference>
<dbReference type="PANTHER" id="PTHR46193">
    <property type="entry name" value="6-PHOSPHOGLUCONATE PHOSPHATASE"/>
    <property type="match status" value="1"/>
</dbReference>
<dbReference type="SFLD" id="SFLDS00003">
    <property type="entry name" value="Haloacid_Dehalogenase"/>
    <property type="match status" value="1"/>
</dbReference>
<dbReference type="Gene3D" id="1.10.150.240">
    <property type="entry name" value="Putative phosphatase, domain 2"/>
    <property type="match status" value="1"/>
</dbReference>
<dbReference type="Proteomes" id="UP001299068">
    <property type="component" value="Unassembled WGS sequence"/>
</dbReference>
<evidence type="ECO:0000256" key="4">
    <source>
        <dbReference type="ARBA" id="ARBA00022842"/>
    </source>
</evidence>
<gene>
    <name evidence="6" type="ORF">K5V21_06445</name>
</gene>
<dbReference type="CDD" id="cd07505">
    <property type="entry name" value="HAD_BPGM-like"/>
    <property type="match status" value="1"/>
</dbReference>
<dbReference type="InterPro" id="IPR036412">
    <property type="entry name" value="HAD-like_sf"/>
</dbReference>
<name>A0ABS7KWX8_CLOSR</name>
<keyword evidence="5" id="KW-0119">Carbohydrate metabolism</keyword>
<dbReference type="Pfam" id="PF00702">
    <property type="entry name" value="Hydrolase"/>
    <property type="match status" value="1"/>
</dbReference>
<evidence type="ECO:0000256" key="1">
    <source>
        <dbReference type="ARBA" id="ARBA00001946"/>
    </source>
</evidence>
<dbReference type="EMBL" id="JAIKTU010000004">
    <property type="protein sequence ID" value="MBY0755092.1"/>
    <property type="molecule type" value="Genomic_DNA"/>
</dbReference>
<evidence type="ECO:0000313" key="6">
    <source>
        <dbReference type="EMBL" id="MBY0755092.1"/>
    </source>
</evidence>
<dbReference type="InterPro" id="IPR006439">
    <property type="entry name" value="HAD-SF_hydro_IA"/>
</dbReference>
<comment type="cofactor">
    <cofactor evidence="1">
        <name>Mg(2+)</name>
        <dbReference type="ChEBI" id="CHEBI:18420"/>
    </cofactor>
</comment>
<reference evidence="6 7" key="1">
    <citation type="journal article" date="2021" name="Cell Host Microbe">
        <title>in vivo commensal control of Clostridioides difficile virulence.</title>
        <authorList>
            <person name="Girinathan B.P."/>
            <person name="Dibenedetto N."/>
            <person name="Worley J.N."/>
            <person name="Peltier J."/>
            <person name="Arrieta-Ortiz M.L."/>
            <person name="Rupa Christinal Immanuel S."/>
            <person name="Lavin R."/>
            <person name="Delaney M.L."/>
            <person name="Cummins C."/>
            <person name="Hoffmann M."/>
            <person name="Luo Y."/>
            <person name="Gonzalez-Escalona N."/>
            <person name="Allard M."/>
            <person name="Onderdonk A.B."/>
            <person name="Gerber G.K."/>
            <person name="Sonenshein A.L."/>
            <person name="Baliga N."/>
            <person name="Dupuy B."/>
            <person name="Bry L."/>
        </authorList>
    </citation>
    <scope>NUCLEOTIDE SEQUENCE [LARGE SCALE GENOMIC DNA]</scope>
    <source>
        <strain evidence="6 7">DSM 599</strain>
    </source>
</reference>